<evidence type="ECO:0000259" key="11">
    <source>
        <dbReference type="Pfam" id="PF00324"/>
    </source>
</evidence>
<dbReference type="EMBL" id="ACVN02000089">
    <property type="protein sequence ID" value="ERK60278.1"/>
    <property type="molecule type" value="Genomic_DNA"/>
</dbReference>
<dbReference type="FunFam" id="1.20.1740.10:FF:000001">
    <property type="entry name" value="Amino acid permease"/>
    <property type="match status" value="1"/>
</dbReference>
<dbReference type="InterPro" id="IPR004840">
    <property type="entry name" value="Amino_acid_permease_CS"/>
</dbReference>
<comment type="similarity">
    <text evidence="2">Belongs to the amino acid-polyamine-organocation (APC) superfamily. Amino acid transporter (AAT) (TC 2.A.3.1) family.</text>
</comment>
<feature type="transmembrane region" description="Helical" evidence="10">
    <location>
        <begin position="52"/>
        <end position="71"/>
    </location>
</feature>
<dbReference type="Proteomes" id="UP000017052">
    <property type="component" value="Unassembled WGS sequence"/>
</dbReference>
<feature type="transmembrane region" description="Helical" evidence="10">
    <location>
        <begin position="133"/>
        <end position="154"/>
    </location>
</feature>
<gene>
    <name evidence="12" type="primary">cycA_1</name>
    <name evidence="12" type="ORF">HMPREF0682_0711</name>
</gene>
<dbReference type="GO" id="GO:0055085">
    <property type="term" value="P:transmembrane transport"/>
    <property type="evidence" value="ECO:0007669"/>
    <property type="project" value="InterPro"/>
</dbReference>
<evidence type="ECO:0000313" key="12">
    <source>
        <dbReference type="EMBL" id="ERK60278.1"/>
    </source>
</evidence>
<feature type="transmembrane region" description="Helical" evidence="10">
    <location>
        <begin position="413"/>
        <end position="429"/>
    </location>
</feature>
<sequence length="498" mass="53666">MVTGNASVDNDGEHLQRSLSNRHIQLIAIGGAIGTGLFMGSGKTISVAGPSIVLVYSLIGVMLFFVMRAMGELLLHNLQYKSFQDFAADLLGPWAAFFSGWTYWLCWVVTGMADIVAVSNYWRFWVPSKNWSLVLAVGTLVVLFLLNLLTVRLFGELEFWFALIKVIAIIVLIVLGAVLLVVRFTEPGGARAGLTNLWTHGGFLPTGANGFLAGFQIAVFAYVGIELVGTAAAETHDPVRNLPKAINAVPVRVLVFYVAALTAIMCVTPWNSLDPGQSPFVTMFGLVGFGAAAAVMNFVVITAAASGANSGLYSTSRMLYGLAHKGMASDGFGRLTRNGVPAWGLFVTVVLVGSSLLLTLSQSIMEAFTLVTTVSAVLFIFIWGLILVSYLVYRHRFPQAHAASVYRMPLGRFTSWLVLAFFAFTLYVLTRQHDTLAALAVTPAWFIGLGIAWLFVRGRARHDDTIVGGERSLALAPAGPEPGAPEEIREAEDAEPPA</sequence>
<dbReference type="Gene3D" id="1.20.1740.10">
    <property type="entry name" value="Amino acid/polyamine transporter I"/>
    <property type="match status" value="1"/>
</dbReference>
<keyword evidence="13" id="KW-1185">Reference proteome</keyword>
<keyword evidence="8 10" id="KW-0472">Membrane</keyword>
<feature type="transmembrane region" description="Helical" evidence="10">
    <location>
        <begin position="436"/>
        <end position="456"/>
    </location>
</feature>
<protein>
    <submittedName>
        <fullName evidence="12">D-serine/D-alanine/glycine transporter</fullName>
    </submittedName>
</protein>
<dbReference type="InterPro" id="IPR004841">
    <property type="entry name" value="AA-permease/SLC12A_dom"/>
</dbReference>
<dbReference type="GO" id="GO:0005886">
    <property type="term" value="C:plasma membrane"/>
    <property type="evidence" value="ECO:0007669"/>
    <property type="project" value="UniProtKB-SubCell"/>
</dbReference>
<dbReference type="AlphaFoldDB" id="U2S3I3"/>
<keyword evidence="3" id="KW-0813">Transport</keyword>
<keyword evidence="7 10" id="KW-1133">Transmembrane helix</keyword>
<feature type="region of interest" description="Disordered" evidence="9">
    <location>
        <begin position="474"/>
        <end position="498"/>
    </location>
</feature>
<feature type="transmembrane region" description="Helical" evidence="10">
    <location>
        <begin position="101"/>
        <end position="121"/>
    </location>
</feature>
<dbReference type="RefSeq" id="WP_021796858.1">
    <property type="nucleotide sequence ID" value="NZ_ACVN02000089.1"/>
</dbReference>
<dbReference type="Pfam" id="PF00324">
    <property type="entry name" value="AA_permease"/>
    <property type="match status" value="1"/>
</dbReference>
<evidence type="ECO:0000256" key="3">
    <source>
        <dbReference type="ARBA" id="ARBA00022448"/>
    </source>
</evidence>
<dbReference type="OrthoDB" id="5297508at2"/>
<feature type="domain" description="Amino acid permease/ SLC12A" evidence="11">
    <location>
        <begin position="23"/>
        <end position="458"/>
    </location>
</feature>
<keyword evidence="6" id="KW-0029">Amino-acid transport</keyword>
<accession>U2S3I3</accession>
<keyword evidence="5 10" id="KW-0812">Transmembrane</keyword>
<feature type="transmembrane region" description="Helical" evidence="10">
    <location>
        <begin position="367"/>
        <end position="393"/>
    </location>
</feature>
<dbReference type="GO" id="GO:0006865">
    <property type="term" value="P:amino acid transport"/>
    <property type="evidence" value="ECO:0007669"/>
    <property type="project" value="UniProtKB-KW"/>
</dbReference>
<dbReference type="PIRSF" id="PIRSF006060">
    <property type="entry name" value="AA_transporter"/>
    <property type="match status" value="1"/>
</dbReference>
<comment type="caution">
    <text evidence="12">The sequence shown here is derived from an EMBL/GenBank/DDBJ whole genome shotgun (WGS) entry which is preliminary data.</text>
</comment>
<dbReference type="PANTHER" id="PTHR43495">
    <property type="entry name" value="GABA PERMEASE"/>
    <property type="match status" value="1"/>
</dbReference>
<evidence type="ECO:0000256" key="7">
    <source>
        <dbReference type="ARBA" id="ARBA00022989"/>
    </source>
</evidence>
<evidence type="ECO:0000313" key="13">
    <source>
        <dbReference type="Proteomes" id="UP000017052"/>
    </source>
</evidence>
<evidence type="ECO:0000256" key="2">
    <source>
        <dbReference type="ARBA" id="ARBA00008583"/>
    </source>
</evidence>
<dbReference type="PANTHER" id="PTHR43495:SF2">
    <property type="entry name" value="D-SERINE_D-ALANINE_GLYCINE TRANSPORTER"/>
    <property type="match status" value="1"/>
</dbReference>
<evidence type="ECO:0000256" key="6">
    <source>
        <dbReference type="ARBA" id="ARBA00022970"/>
    </source>
</evidence>
<feature type="transmembrane region" description="Helical" evidence="10">
    <location>
        <begin position="245"/>
        <end position="268"/>
    </location>
</feature>
<dbReference type="GeneID" id="95360204"/>
<evidence type="ECO:0000256" key="5">
    <source>
        <dbReference type="ARBA" id="ARBA00022692"/>
    </source>
</evidence>
<comment type="subcellular location">
    <subcellularLocation>
        <location evidence="1">Cell membrane</location>
        <topology evidence="1">Multi-pass membrane protein</topology>
    </subcellularLocation>
</comment>
<organism evidence="12 13">
    <name type="scientific">Propionibacterium acidifaciens F0233</name>
    <dbReference type="NCBI Taxonomy" id="553198"/>
    <lineage>
        <taxon>Bacteria</taxon>
        <taxon>Bacillati</taxon>
        <taxon>Actinomycetota</taxon>
        <taxon>Actinomycetes</taxon>
        <taxon>Propionibacteriales</taxon>
        <taxon>Propionibacteriaceae</taxon>
        <taxon>Propionibacterium</taxon>
    </lineage>
</organism>
<evidence type="ECO:0000256" key="10">
    <source>
        <dbReference type="SAM" id="Phobius"/>
    </source>
</evidence>
<proteinExistence type="inferred from homology"/>
<name>U2S3I3_9ACTN</name>
<evidence type="ECO:0000256" key="8">
    <source>
        <dbReference type="ARBA" id="ARBA00023136"/>
    </source>
</evidence>
<evidence type="ECO:0000256" key="1">
    <source>
        <dbReference type="ARBA" id="ARBA00004651"/>
    </source>
</evidence>
<keyword evidence="4" id="KW-1003">Cell membrane</keyword>
<dbReference type="PROSITE" id="PS00218">
    <property type="entry name" value="AMINO_ACID_PERMEASE_1"/>
    <property type="match status" value="1"/>
</dbReference>
<evidence type="ECO:0000256" key="4">
    <source>
        <dbReference type="ARBA" id="ARBA00022475"/>
    </source>
</evidence>
<feature type="compositionally biased region" description="Acidic residues" evidence="9">
    <location>
        <begin position="489"/>
        <end position="498"/>
    </location>
</feature>
<feature type="transmembrane region" description="Helical" evidence="10">
    <location>
        <begin position="340"/>
        <end position="360"/>
    </location>
</feature>
<feature type="transmembrane region" description="Helical" evidence="10">
    <location>
        <begin position="160"/>
        <end position="182"/>
    </location>
</feature>
<evidence type="ECO:0000256" key="9">
    <source>
        <dbReference type="SAM" id="MobiDB-lite"/>
    </source>
</evidence>
<feature type="transmembrane region" description="Helical" evidence="10">
    <location>
        <begin position="280"/>
        <end position="305"/>
    </location>
</feature>
<reference evidence="12" key="1">
    <citation type="submission" date="2013-08" db="EMBL/GenBank/DDBJ databases">
        <authorList>
            <person name="Durkin A.S."/>
            <person name="Haft D.R."/>
            <person name="McCorrison J."/>
            <person name="Torralba M."/>
            <person name="Gillis M."/>
            <person name="Haft D.H."/>
            <person name="Methe B."/>
            <person name="Sutton G."/>
            <person name="Nelson K.E."/>
        </authorList>
    </citation>
    <scope>NUCLEOTIDE SEQUENCE [LARGE SCALE GENOMIC DNA]</scope>
    <source>
        <strain evidence="12">F0233</strain>
    </source>
</reference>
<feature type="transmembrane region" description="Helical" evidence="10">
    <location>
        <begin position="23"/>
        <end position="40"/>
    </location>
</feature>